<keyword evidence="2" id="KW-1185">Reference proteome</keyword>
<dbReference type="SUPFAM" id="SSF55961">
    <property type="entry name" value="Bet v1-like"/>
    <property type="match status" value="1"/>
</dbReference>
<dbReference type="EMBL" id="CP087164">
    <property type="protein sequence ID" value="UGS34881.1"/>
    <property type="molecule type" value="Genomic_DNA"/>
</dbReference>
<dbReference type="InterPro" id="IPR023393">
    <property type="entry name" value="START-like_dom_sf"/>
</dbReference>
<dbReference type="Proteomes" id="UP001162834">
    <property type="component" value="Chromosome"/>
</dbReference>
<dbReference type="KEGG" id="sbae:DSM104329_01263"/>
<evidence type="ECO:0000313" key="1">
    <source>
        <dbReference type="EMBL" id="UGS34881.1"/>
    </source>
</evidence>
<dbReference type="AlphaFoldDB" id="A0A9E6XW98"/>
<organism evidence="1 2">
    <name type="scientific">Capillimicrobium parvum</name>
    <dbReference type="NCBI Taxonomy" id="2884022"/>
    <lineage>
        <taxon>Bacteria</taxon>
        <taxon>Bacillati</taxon>
        <taxon>Actinomycetota</taxon>
        <taxon>Thermoleophilia</taxon>
        <taxon>Solirubrobacterales</taxon>
        <taxon>Capillimicrobiaceae</taxon>
        <taxon>Capillimicrobium</taxon>
    </lineage>
</organism>
<gene>
    <name evidence="1" type="ORF">DSM104329_01263</name>
</gene>
<dbReference type="Gene3D" id="3.30.530.20">
    <property type="match status" value="1"/>
</dbReference>
<reference evidence="1" key="1">
    <citation type="journal article" date="2022" name="Int. J. Syst. Evol. Microbiol.">
        <title>Pseudomonas aegrilactucae sp. nov. and Pseudomonas morbosilactucae sp. nov., pathogens causing bacterial rot of lettuce in Japan.</title>
        <authorList>
            <person name="Sawada H."/>
            <person name="Fujikawa T."/>
            <person name="Satou M."/>
        </authorList>
    </citation>
    <scope>NUCLEOTIDE SEQUENCE</scope>
    <source>
        <strain evidence="1">0166_1</strain>
    </source>
</reference>
<sequence length="156" mass="17001">MRPITAHRVVAAPREAIFFVLADLAAHWSLSNQWTEVRELGPDGGVIRLQGPFGIRRTAQVRVRRREAPWLVAGEARLGAGTRARVAWELAPDGGARTAVRLSAWVEAAAWHDRLLLEAGGRRWLAWRFAVTLGRLEAAVGAAAPQPSAVCPSRST</sequence>
<dbReference type="RefSeq" id="WP_259314547.1">
    <property type="nucleotide sequence ID" value="NZ_CP087164.1"/>
</dbReference>
<protein>
    <recommendedName>
        <fullName evidence="3">SRPBCC family protein</fullName>
    </recommendedName>
</protein>
<proteinExistence type="predicted"/>
<accession>A0A9E6XW98</accession>
<evidence type="ECO:0000313" key="2">
    <source>
        <dbReference type="Proteomes" id="UP001162834"/>
    </source>
</evidence>
<dbReference type="CDD" id="cd07812">
    <property type="entry name" value="SRPBCC"/>
    <property type="match status" value="1"/>
</dbReference>
<evidence type="ECO:0008006" key="3">
    <source>
        <dbReference type="Google" id="ProtNLM"/>
    </source>
</evidence>
<name>A0A9E6XW98_9ACTN</name>